<evidence type="ECO:0000313" key="1">
    <source>
        <dbReference type="EMBL" id="KOX75654.1"/>
    </source>
</evidence>
<evidence type="ECO:0000313" key="2">
    <source>
        <dbReference type="Proteomes" id="UP000053105"/>
    </source>
</evidence>
<keyword evidence="2" id="KW-1185">Reference proteome</keyword>
<gene>
    <name evidence="1" type="ORF">WN51_11981</name>
</gene>
<proteinExistence type="predicted"/>
<sequence>MRHAEVNAFKLTRYRKEDRTTTTTTTTTTAATARVPNVTGRKTNLPKPGTHNGVLFAIWAEGGGSGWIHRARLSLYQRRPKHQQATRV</sequence>
<reference evidence="1 2" key="1">
    <citation type="submission" date="2015-07" db="EMBL/GenBank/DDBJ databases">
        <title>The genome of Melipona quadrifasciata.</title>
        <authorList>
            <person name="Pan H."/>
            <person name="Kapheim K."/>
        </authorList>
    </citation>
    <scope>NUCLEOTIDE SEQUENCE [LARGE SCALE GENOMIC DNA]</scope>
    <source>
        <strain evidence="1">0111107301</strain>
        <tissue evidence="1">Whole body</tissue>
    </source>
</reference>
<accession>A0A0N0BH32</accession>
<dbReference type="AlphaFoldDB" id="A0A0N0BH32"/>
<dbReference type="EMBL" id="KQ435759">
    <property type="protein sequence ID" value="KOX75654.1"/>
    <property type="molecule type" value="Genomic_DNA"/>
</dbReference>
<protein>
    <submittedName>
        <fullName evidence="1">Uncharacterized protein</fullName>
    </submittedName>
</protein>
<dbReference type="Proteomes" id="UP000053105">
    <property type="component" value="Unassembled WGS sequence"/>
</dbReference>
<organism evidence="1 2">
    <name type="scientific">Melipona quadrifasciata</name>
    <dbReference type="NCBI Taxonomy" id="166423"/>
    <lineage>
        <taxon>Eukaryota</taxon>
        <taxon>Metazoa</taxon>
        <taxon>Ecdysozoa</taxon>
        <taxon>Arthropoda</taxon>
        <taxon>Hexapoda</taxon>
        <taxon>Insecta</taxon>
        <taxon>Pterygota</taxon>
        <taxon>Neoptera</taxon>
        <taxon>Endopterygota</taxon>
        <taxon>Hymenoptera</taxon>
        <taxon>Apocrita</taxon>
        <taxon>Aculeata</taxon>
        <taxon>Apoidea</taxon>
        <taxon>Anthophila</taxon>
        <taxon>Apidae</taxon>
        <taxon>Melipona</taxon>
    </lineage>
</organism>
<name>A0A0N0BH32_9HYME</name>